<dbReference type="PROSITE" id="PS51186">
    <property type="entry name" value="GNAT"/>
    <property type="match status" value="1"/>
</dbReference>
<keyword evidence="1" id="KW-0808">Transferase</keyword>
<name>A0A840MRL3_9PROT</name>
<keyword evidence="4" id="KW-0687">Ribonucleoprotein</keyword>
<gene>
    <name evidence="4" type="ORF">HNQ59_003055</name>
</gene>
<evidence type="ECO:0000259" key="3">
    <source>
        <dbReference type="PROSITE" id="PS51186"/>
    </source>
</evidence>
<keyword evidence="5" id="KW-1185">Reference proteome</keyword>
<sequence length="150" mass="16527">MPQPTLTTYDSWPTEALIIDQGLEDSNASAAPLHEVKQLACLARSESGQVIGGVLGRWWGKSCELQELWVLPERRGAGLGSSLVCAFEQLASQQGCSNVYLETFSFQAPRLYLSLGYEIQYQRSGFPHGIIKYHMEKALASSSTQASTQR</sequence>
<dbReference type="Pfam" id="PF00583">
    <property type="entry name" value="Acetyltransf_1"/>
    <property type="match status" value="1"/>
</dbReference>
<accession>A0A840MRL3</accession>
<evidence type="ECO:0000313" key="4">
    <source>
        <dbReference type="EMBL" id="MBB5019747.1"/>
    </source>
</evidence>
<reference evidence="4 5" key="1">
    <citation type="submission" date="2020-08" db="EMBL/GenBank/DDBJ databases">
        <title>Genomic Encyclopedia of Type Strains, Phase IV (KMG-IV): sequencing the most valuable type-strain genomes for metagenomic binning, comparative biology and taxonomic classification.</title>
        <authorList>
            <person name="Goeker M."/>
        </authorList>
    </citation>
    <scope>NUCLEOTIDE SEQUENCE [LARGE SCALE GENOMIC DNA]</scope>
    <source>
        <strain evidence="4 5">DSM 27165</strain>
    </source>
</reference>
<dbReference type="RefSeq" id="WP_184041085.1">
    <property type="nucleotide sequence ID" value="NZ_JACHHY010000019.1"/>
</dbReference>
<keyword evidence="2" id="KW-0012">Acyltransferase</keyword>
<proteinExistence type="predicted"/>
<dbReference type="Gene3D" id="3.40.630.30">
    <property type="match status" value="1"/>
</dbReference>
<dbReference type="GO" id="GO:0016747">
    <property type="term" value="F:acyltransferase activity, transferring groups other than amino-acyl groups"/>
    <property type="evidence" value="ECO:0007669"/>
    <property type="project" value="InterPro"/>
</dbReference>
<dbReference type="InterPro" id="IPR016181">
    <property type="entry name" value="Acyl_CoA_acyltransferase"/>
</dbReference>
<feature type="domain" description="N-acetyltransferase" evidence="3">
    <location>
        <begin position="1"/>
        <end position="140"/>
    </location>
</feature>
<dbReference type="Proteomes" id="UP000575898">
    <property type="component" value="Unassembled WGS sequence"/>
</dbReference>
<dbReference type="PANTHER" id="PTHR43877">
    <property type="entry name" value="AMINOALKYLPHOSPHONATE N-ACETYLTRANSFERASE-RELATED-RELATED"/>
    <property type="match status" value="1"/>
</dbReference>
<dbReference type="SUPFAM" id="SSF55729">
    <property type="entry name" value="Acyl-CoA N-acyltransferases (Nat)"/>
    <property type="match status" value="1"/>
</dbReference>
<dbReference type="InterPro" id="IPR050832">
    <property type="entry name" value="Bact_Acetyltransf"/>
</dbReference>
<dbReference type="CDD" id="cd04301">
    <property type="entry name" value="NAT_SF"/>
    <property type="match status" value="1"/>
</dbReference>
<dbReference type="AlphaFoldDB" id="A0A840MRL3"/>
<evidence type="ECO:0000256" key="1">
    <source>
        <dbReference type="ARBA" id="ARBA00022679"/>
    </source>
</evidence>
<dbReference type="EMBL" id="JACHHY010000019">
    <property type="protein sequence ID" value="MBB5019747.1"/>
    <property type="molecule type" value="Genomic_DNA"/>
</dbReference>
<comment type="caution">
    <text evidence="4">The sequence shown here is derived from an EMBL/GenBank/DDBJ whole genome shotgun (WGS) entry which is preliminary data.</text>
</comment>
<dbReference type="InterPro" id="IPR000182">
    <property type="entry name" value="GNAT_dom"/>
</dbReference>
<dbReference type="GO" id="GO:0005840">
    <property type="term" value="C:ribosome"/>
    <property type="evidence" value="ECO:0007669"/>
    <property type="project" value="UniProtKB-KW"/>
</dbReference>
<organism evidence="4 5">
    <name type="scientific">Chitinivorax tropicus</name>
    <dbReference type="NCBI Taxonomy" id="714531"/>
    <lineage>
        <taxon>Bacteria</taxon>
        <taxon>Pseudomonadati</taxon>
        <taxon>Pseudomonadota</taxon>
        <taxon>Betaproteobacteria</taxon>
        <taxon>Chitinivorax</taxon>
    </lineage>
</organism>
<evidence type="ECO:0000256" key="2">
    <source>
        <dbReference type="ARBA" id="ARBA00023315"/>
    </source>
</evidence>
<protein>
    <submittedName>
        <fullName evidence="4">Ribosomal protein S18 acetylase RimI-like enzyme</fullName>
    </submittedName>
</protein>
<evidence type="ECO:0000313" key="5">
    <source>
        <dbReference type="Proteomes" id="UP000575898"/>
    </source>
</evidence>
<dbReference type="PANTHER" id="PTHR43877:SF2">
    <property type="entry name" value="AMINOALKYLPHOSPHONATE N-ACETYLTRANSFERASE-RELATED"/>
    <property type="match status" value="1"/>
</dbReference>
<keyword evidence="4" id="KW-0689">Ribosomal protein</keyword>